<dbReference type="InterPro" id="IPR021133">
    <property type="entry name" value="HEAT_type_2"/>
</dbReference>
<reference evidence="3 4" key="1">
    <citation type="journal article" date="2021" name="Arch. Microbiol.">
        <title>Myceligenerans indicum sp. nov., an actinobacterium isolated from mangrove sediment of Sundarbans, India.</title>
        <authorList>
            <person name="Asha K."/>
            <person name="Bhadury P."/>
        </authorList>
    </citation>
    <scope>NUCLEOTIDE SEQUENCE [LARGE SCALE GENOMIC DNA]</scope>
    <source>
        <strain evidence="3 4">I2</strain>
    </source>
</reference>
<evidence type="ECO:0000313" key="4">
    <source>
        <dbReference type="Proteomes" id="UP000675409"/>
    </source>
</evidence>
<keyword evidence="2" id="KW-1133">Transmembrane helix</keyword>
<evidence type="ECO:0000256" key="2">
    <source>
        <dbReference type="SAM" id="Phobius"/>
    </source>
</evidence>
<dbReference type="InterPro" id="IPR011989">
    <property type="entry name" value="ARM-like"/>
</dbReference>
<dbReference type="PROSITE" id="PS50077">
    <property type="entry name" value="HEAT_REPEAT"/>
    <property type="match status" value="1"/>
</dbReference>
<feature type="transmembrane region" description="Helical" evidence="2">
    <location>
        <begin position="6"/>
        <end position="32"/>
    </location>
</feature>
<dbReference type="Gene3D" id="1.25.10.10">
    <property type="entry name" value="Leucine-rich Repeat Variant"/>
    <property type="match status" value="3"/>
</dbReference>
<dbReference type="InterPro" id="IPR016024">
    <property type="entry name" value="ARM-type_fold"/>
</dbReference>
<keyword evidence="4" id="KW-1185">Reference proteome</keyword>
<protein>
    <recommendedName>
        <fullName evidence="5">HEAT repeat domain-containing protein</fullName>
    </recommendedName>
</protein>
<dbReference type="Proteomes" id="UP000675409">
    <property type="component" value="Unassembled WGS sequence"/>
</dbReference>
<evidence type="ECO:0000313" key="3">
    <source>
        <dbReference type="EMBL" id="MBL0886233.1"/>
    </source>
</evidence>
<dbReference type="EMBL" id="JABBYC010000009">
    <property type="protein sequence ID" value="MBL0886233.1"/>
    <property type="molecule type" value="Genomic_DNA"/>
</dbReference>
<accession>A0ABS1LK71</accession>
<gene>
    <name evidence="3" type="ORF">HGK34_08110</name>
</gene>
<proteinExistence type="predicted"/>
<dbReference type="Pfam" id="PF13646">
    <property type="entry name" value="HEAT_2"/>
    <property type="match status" value="2"/>
</dbReference>
<dbReference type="PANTHER" id="PTHR12697">
    <property type="entry name" value="PBS LYASE HEAT-LIKE PROTEIN"/>
    <property type="match status" value="1"/>
</dbReference>
<comment type="caution">
    <text evidence="3">The sequence shown here is derived from an EMBL/GenBank/DDBJ whole genome shotgun (WGS) entry which is preliminary data.</text>
</comment>
<dbReference type="RefSeq" id="WP_201846070.1">
    <property type="nucleotide sequence ID" value="NZ_JABBYC010000009.1"/>
</dbReference>
<dbReference type="Pfam" id="PF03130">
    <property type="entry name" value="HEAT_PBS"/>
    <property type="match status" value="1"/>
</dbReference>
<dbReference type="SMART" id="SM00567">
    <property type="entry name" value="EZ_HEAT"/>
    <property type="match status" value="4"/>
</dbReference>
<dbReference type="InterPro" id="IPR004155">
    <property type="entry name" value="PBS_lyase_HEAT"/>
</dbReference>
<organism evidence="3 4">
    <name type="scientific">Myceligenerans indicum</name>
    <dbReference type="NCBI Taxonomy" id="2593663"/>
    <lineage>
        <taxon>Bacteria</taxon>
        <taxon>Bacillati</taxon>
        <taxon>Actinomycetota</taxon>
        <taxon>Actinomycetes</taxon>
        <taxon>Micrococcales</taxon>
        <taxon>Promicromonosporaceae</taxon>
        <taxon>Myceligenerans</taxon>
    </lineage>
</organism>
<keyword evidence="2" id="KW-0472">Membrane</keyword>
<dbReference type="SUPFAM" id="SSF48371">
    <property type="entry name" value="ARM repeat"/>
    <property type="match status" value="1"/>
</dbReference>
<sequence length="363" mass="37297">MTTPAIPLPVLITALAVTGVLCATMVLLVVAVKTGREVQARRRANLLAPYRQDLIVVSAGEDHDDASMRRLAGATGIAAAVVDDAIVGLLGKIRGAPAEALVRLLVDRGKVAEALSDLSRPARGRRARAAHLLGMCRQSRAVPHLVAALGDKAGEVRAHAAHALGMIGDAAGARPVLRAVGATDPGVPAGIAAAALLSMGVEIADALRAGLADPDPRSRTVAARVSGAGSFVRSRPRLRALLADDHDLTTRTACAEALGMIGGRDDVAALGRHTQADAPLPLRRTCATALGELGEPAGLPALTTLLDDPDPRLAELAAAAMLRLSPQTVHDLAAARGVRDQDPRRGHPLEAAIVMARLHGAIG</sequence>
<comment type="function">
    <text evidence="1">Catalyzes the hydroxylation of the N(6)-(4-aminobutyl)-L-lysine intermediate produced by deoxyhypusine synthase/DHPS on a critical lysine of the eukaryotic translation initiation factor 5A/eIF-5A. This is the second step of the post-translational modification of that lysine into an unusual amino acid residue named hypusine. Hypusination is unique to mature eIF-5A factor and is essential for its function.</text>
</comment>
<keyword evidence="2" id="KW-0812">Transmembrane</keyword>
<evidence type="ECO:0008006" key="5">
    <source>
        <dbReference type="Google" id="ProtNLM"/>
    </source>
</evidence>
<evidence type="ECO:0000256" key="1">
    <source>
        <dbReference type="ARBA" id="ARBA00045876"/>
    </source>
</evidence>
<dbReference type="PANTHER" id="PTHR12697:SF5">
    <property type="entry name" value="DEOXYHYPUSINE HYDROXYLASE"/>
    <property type="match status" value="1"/>
</dbReference>
<name>A0ABS1LK71_9MICO</name>